<evidence type="ECO:0000313" key="2">
    <source>
        <dbReference type="EMBL" id="KAF2691985.1"/>
    </source>
</evidence>
<feature type="region of interest" description="Disordered" evidence="1">
    <location>
        <begin position="43"/>
        <end position="141"/>
    </location>
</feature>
<feature type="compositionally biased region" description="Acidic residues" evidence="1">
    <location>
        <begin position="275"/>
        <end position="294"/>
    </location>
</feature>
<evidence type="ECO:0000256" key="1">
    <source>
        <dbReference type="SAM" id="MobiDB-lite"/>
    </source>
</evidence>
<protein>
    <submittedName>
        <fullName evidence="2">Uncharacterized protein</fullName>
    </submittedName>
</protein>
<proteinExistence type="predicted"/>
<feature type="compositionally biased region" description="Polar residues" evidence="1">
    <location>
        <begin position="105"/>
        <end position="135"/>
    </location>
</feature>
<keyword evidence="3" id="KW-1185">Reference proteome</keyword>
<feature type="compositionally biased region" description="Polar residues" evidence="1">
    <location>
        <begin position="346"/>
        <end position="355"/>
    </location>
</feature>
<feature type="region of interest" description="Disordered" evidence="1">
    <location>
        <begin position="324"/>
        <end position="412"/>
    </location>
</feature>
<accession>A0A6G1JPE1</accession>
<feature type="compositionally biased region" description="Low complexity" evidence="1">
    <location>
        <begin position="69"/>
        <end position="104"/>
    </location>
</feature>
<sequence length="490" mass="54846">MAWKKYLAVYYRDQELCQSFRQRPMRHKILDHNRLDVCKPTDLSTSSELGPRIGTPIKLPSTVLTPQPSRTTSTRSRTTTGATRTRTRTTVRTTSASRTVSASRINTPKPTTLPGTVLPNENTVSTRSMSTSPTLITPPGKVLSGTLVPDVASNAIEGPIPAPPWPTDDERPHAGPVPPWVDWDGGDEDFDAGDGELEVEIIVITTIGGIPANETDWNEREWRWVEEGGPGYEDGVDWDGDLNGLGLWTGNGNGKGRDDGQDDGRTWLYSCDWEEEDDGDEGWGWVDTDEDEPEPSQSLEPTPTNDRDWDWVYITSDELWDWDWDSFETGNENDDDNEADWEWNYTEPNPSSLDQDISDDEGSTPDSPSSSTWTSEPLSPTPTPPISNAQDTPDTDFDETAPEDWLPPFDHDDHGHWPDIWYHKLTHLWDPASNPLVGEWQSPNPANDDNNSGGDGDGESDAKQRGLSWMAHDLRAQRFKGKRLARHWRG</sequence>
<feature type="compositionally biased region" description="Polar residues" evidence="1">
    <location>
        <begin position="295"/>
        <end position="304"/>
    </location>
</feature>
<feature type="compositionally biased region" description="Low complexity" evidence="1">
    <location>
        <begin position="442"/>
        <end position="452"/>
    </location>
</feature>
<gene>
    <name evidence="2" type="ORF">K458DRAFT_398351</name>
</gene>
<organism evidence="2 3">
    <name type="scientific">Lentithecium fluviatile CBS 122367</name>
    <dbReference type="NCBI Taxonomy" id="1168545"/>
    <lineage>
        <taxon>Eukaryota</taxon>
        <taxon>Fungi</taxon>
        <taxon>Dikarya</taxon>
        <taxon>Ascomycota</taxon>
        <taxon>Pezizomycotina</taxon>
        <taxon>Dothideomycetes</taxon>
        <taxon>Pleosporomycetidae</taxon>
        <taxon>Pleosporales</taxon>
        <taxon>Massarineae</taxon>
        <taxon>Lentitheciaceae</taxon>
        <taxon>Lentithecium</taxon>
    </lineage>
</organism>
<feature type="compositionally biased region" description="Acidic residues" evidence="1">
    <location>
        <begin position="393"/>
        <end position="402"/>
    </location>
</feature>
<dbReference type="AlphaFoldDB" id="A0A6G1JPE1"/>
<evidence type="ECO:0000313" key="3">
    <source>
        <dbReference type="Proteomes" id="UP000799291"/>
    </source>
</evidence>
<feature type="compositionally biased region" description="Acidic residues" evidence="1">
    <location>
        <begin position="324"/>
        <end position="341"/>
    </location>
</feature>
<feature type="region of interest" description="Disordered" evidence="1">
    <location>
        <begin position="432"/>
        <end position="469"/>
    </location>
</feature>
<dbReference type="Proteomes" id="UP000799291">
    <property type="component" value="Unassembled WGS sequence"/>
</dbReference>
<feature type="compositionally biased region" description="Low complexity" evidence="1">
    <location>
        <begin position="364"/>
        <end position="378"/>
    </location>
</feature>
<name>A0A6G1JPE1_9PLEO</name>
<feature type="region of interest" description="Disordered" evidence="1">
    <location>
        <begin position="275"/>
        <end position="310"/>
    </location>
</feature>
<reference evidence="2" key="1">
    <citation type="journal article" date="2020" name="Stud. Mycol.">
        <title>101 Dothideomycetes genomes: a test case for predicting lifestyles and emergence of pathogens.</title>
        <authorList>
            <person name="Haridas S."/>
            <person name="Albert R."/>
            <person name="Binder M."/>
            <person name="Bloem J."/>
            <person name="Labutti K."/>
            <person name="Salamov A."/>
            <person name="Andreopoulos B."/>
            <person name="Baker S."/>
            <person name="Barry K."/>
            <person name="Bills G."/>
            <person name="Bluhm B."/>
            <person name="Cannon C."/>
            <person name="Castanera R."/>
            <person name="Culley D."/>
            <person name="Daum C."/>
            <person name="Ezra D."/>
            <person name="Gonzalez J."/>
            <person name="Henrissat B."/>
            <person name="Kuo A."/>
            <person name="Liang C."/>
            <person name="Lipzen A."/>
            <person name="Lutzoni F."/>
            <person name="Magnuson J."/>
            <person name="Mondo S."/>
            <person name="Nolan M."/>
            <person name="Ohm R."/>
            <person name="Pangilinan J."/>
            <person name="Park H.-J."/>
            <person name="Ramirez L."/>
            <person name="Alfaro M."/>
            <person name="Sun H."/>
            <person name="Tritt A."/>
            <person name="Yoshinaga Y."/>
            <person name="Zwiers L.-H."/>
            <person name="Turgeon B."/>
            <person name="Goodwin S."/>
            <person name="Spatafora J."/>
            <person name="Crous P."/>
            <person name="Grigoriev I."/>
        </authorList>
    </citation>
    <scope>NUCLEOTIDE SEQUENCE</scope>
    <source>
        <strain evidence="2">CBS 122367</strain>
    </source>
</reference>
<dbReference type="EMBL" id="MU005569">
    <property type="protein sequence ID" value="KAF2691985.1"/>
    <property type="molecule type" value="Genomic_DNA"/>
</dbReference>